<dbReference type="Proteomes" id="UP000586918">
    <property type="component" value="Unassembled WGS sequence"/>
</dbReference>
<dbReference type="InterPro" id="IPR000415">
    <property type="entry name" value="Nitroreductase-like"/>
</dbReference>
<dbReference type="RefSeq" id="WP_169414757.1">
    <property type="nucleotide sequence ID" value="NZ_JAAXKZ010000093.1"/>
</dbReference>
<dbReference type="NCBIfam" id="NF047509">
    <property type="entry name" value="Rv3131_FMN_oxido"/>
    <property type="match status" value="1"/>
</dbReference>
<keyword evidence="3" id="KW-1185">Reference proteome</keyword>
<dbReference type="Pfam" id="PF00881">
    <property type="entry name" value="Nitroreductase"/>
    <property type="match status" value="1"/>
</dbReference>
<dbReference type="Gene3D" id="3.40.109.10">
    <property type="entry name" value="NADH Oxidase"/>
    <property type="match status" value="2"/>
</dbReference>
<dbReference type="GO" id="GO:0016491">
    <property type="term" value="F:oxidoreductase activity"/>
    <property type="evidence" value="ECO:0007669"/>
    <property type="project" value="InterPro"/>
</dbReference>
<accession>A0A848DNF6</accession>
<reference evidence="2 3" key="1">
    <citation type="submission" date="2020-04" db="EMBL/GenBank/DDBJ databases">
        <authorList>
            <person name="Klaysubun C."/>
            <person name="Duangmal K."/>
            <person name="Lipun K."/>
        </authorList>
    </citation>
    <scope>NUCLEOTIDE SEQUENCE [LARGE SCALE GENOMIC DNA]</scope>
    <source>
        <strain evidence="2 3">DSM 45300</strain>
    </source>
</reference>
<dbReference type="PANTHER" id="PTHR23026:SF123">
    <property type="entry name" value="NAD(P)H NITROREDUCTASE RV3131-RELATED"/>
    <property type="match status" value="1"/>
</dbReference>
<dbReference type="InterPro" id="IPR029479">
    <property type="entry name" value="Nitroreductase"/>
</dbReference>
<evidence type="ECO:0000313" key="3">
    <source>
        <dbReference type="Proteomes" id="UP000586918"/>
    </source>
</evidence>
<name>A0A848DNF6_9PSEU</name>
<organism evidence="2 3">
    <name type="scientific">Pseudonocardia bannensis</name>
    <dbReference type="NCBI Taxonomy" id="630973"/>
    <lineage>
        <taxon>Bacteria</taxon>
        <taxon>Bacillati</taxon>
        <taxon>Actinomycetota</taxon>
        <taxon>Actinomycetes</taxon>
        <taxon>Pseudonocardiales</taxon>
        <taxon>Pseudonocardiaceae</taxon>
        <taxon>Pseudonocardia</taxon>
    </lineage>
</organism>
<gene>
    <name evidence="2" type="ORF">HF519_21285</name>
</gene>
<dbReference type="InterPro" id="IPR050627">
    <property type="entry name" value="Nitroreductase/BluB"/>
</dbReference>
<evidence type="ECO:0000313" key="2">
    <source>
        <dbReference type="EMBL" id="NMH94063.1"/>
    </source>
</evidence>
<evidence type="ECO:0000259" key="1">
    <source>
        <dbReference type="Pfam" id="PF00881"/>
    </source>
</evidence>
<sequence>MNEIPAALGLTSEQVSELLAAAGRAPSVHNTQPWRFRVLPHAIELHTDPARRLPVADPDDRELRLACGAALFNLRTALHGLGIRPTTTLFPDRDRPELLATVRHGGHKPTTAEMHRLVRALPLRRTSRRPLSDTPVAAPELHALRRAALDENAWLHIVAGPAERAEVGRLAVAAHEVQMCDPAFRAELAEWTGDGTRMDGVPAAQGGPLPTAPDAWVLHDDSCGDGRAPVADGDVEGGPLIAVLSAHLSGPTAELQAGQALEHVLLTATARGLSVSFMSQLVEVPGIREQLRRLISGAHPPQVVLRIGYGWPVPATPRRPVADLLVREPTVTS</sequence>
<proteinExistence type="predicted"/>
<dbReference type="PANTHER" id="PTHR23026">
    <property type="entry name" value="NADPH NITROREDUCTASE"/>
    <property type="match status" value="1"/>
</dbReference>
<protein>
    <submittedName>
        <fullName evidence="2">Nitroreductase</fullName>
    </submittedName>
</protein>
<feature type="domain" description="Nitroreductase" evidence="1">
    <location>
        <begin position="11"/>
        <end position="45"/>
    </location>
</feature>
<dbReference type="EMBL" id="JAAXKZ010000093">
    <property type="protein sequence ID" value="NMH94063.1"/>
    <property type="molecule type" value="Genomic_DNA"/>
</dbReference>
<dbReference type="SUPFAM" id="SSF55469">
    <property type="entry name" value="FMN-dependent nitroreductase-like"/>
    <property type="match status" value="2"/>
</dbReference>
<dbReference type="AlphaFoldDB" id="A0A848DNF6"/>
<comment type="caution">
    <text evidence="2">The sequence shown here is derived from an EMBL/GenBank/DDBJ whole genome shotgun (WGS) entry which is preliminary data.</text>
</comment>